<dbReference type="AlphaFoldDB" id="A0A967EFS6"/>
<reference evidence="2" key="1">
    <citation type="submission" date="2020-03" db="EMBL/GenBank/DDBJ databases">
        <title>Draft sequencing of Calidifontibacter sp. DB0510.</title>
        <authorList>
            <person name="Kim D.-U."/>
        </authorList>
    </citation>
    <scope>NUCLEOTIDE SEQUENCE</scope>
    <source>
        <strain evidence="2">DB0510</strain>
    </source>
</reference>
<name>A0A967EFS6_9MICO</name>
<evidence type="ECO:0000313" key="3">
    <source>
        <dbReference type="Proteomes" id="UP000744769"/>
    </source>
</evidence>
<dbReference type="Proteomes" id="UP000744769">
    <property type="component" value="Unassembled WGS sequence"/>
</dbReference>
<dbReference type="Gene3D" id="3.90.1200.10">
    <property type="match status" value="1"/>
</dbReference>
<feature type="domain" description="Aminoglycoside phosphotransferase" evidence="1">
    <location>
        <begin position="44"/>
        <end position="241"/>
    </location>
</feature>
<protein>
    <submittedName>
        <fullName evidence="2">Aminoglycoside phosphotransferase family protein</fullName>
    </submittedName>
</protein>
<dbReference type="InterPro" id="IPR002575">
    <property type="entry name" value="Aminoglycoside_PTrfase"/>
</dbReference>
<comment type="caution">
    <text evidence="2">The sequence shown here is derived from an EMBL/GenBank/DDBJ whole genome shotgun (WGS) entry which is preliminary data.</text>
</comment>
<organism evidence="2 3">
    <name type="scientific">Metallococcus carri</name>
    <dbReference type="NCBI Taxonomy" id="1656884"/>
    <lineage>
        <taxon>Bacteria</taxon>
        <taxon>Bacillati</taxon>
        <taxon>Actinomycetota</taxon>
        <taxon>Actinomycetes</taxon>
        <taxon>Micrococcales</taxon>
        <taxon>Dermacoccaceae</taxon>
        <taxon>Metallococcus</taxon>
    </lineage>
</organism>
<dbReference type="SUPFAM" id="SSF56112">
    <property type="entry name" value="Protein kinase-like (PK-like)"/>
    <property type="match status" value="1"/>
</dbReference>
<evidence type="ECO:0000313" key="2">
    <source>
        <dbReference type="EMBL" id="NHN56911.1"/>
    </source>
</evidence>
<evidence type="ECO:0000259" key="1">
    <source>
        <dbReference type="Pfam" id="PF01636"/>
    </source>
</evidence>
<proteinExistence type="predicted"/>
<accession>A0A967EFS6</accession>
<dbReference type="EMBL" id="JAAOIV010000011">
    <property type="protein sequence ID" value="NHN56911.1"/>
    <property type="molecule type" value="Genomic_DNA"/>
</dbReference>
<dbReference type="InterPro" id="IPR011009">
    <property type="entry name" value="Kinase-like_dom_sf"/>
</dbReference>
<sequence length="296" mass="32184">MDQALASRGVTRVPTTPLQPRVRPWSTQLVAETSQGRVWCKASVPEATSETAVYDLLTDVAPDLMPPVWAADPAREWLLVPDQGTTLREVATADTIVSLLSGMLRRYARLQRASIKVTDALVARGVPLLAPADLVAAWDELGIHPECLPALRAAAERLDAVGLPLTIQHDDLHSGNVFADGSSAGGHEARIFDWGDAYVGNPLCSLLIALRDPSNNFDLPDDAGRDARLLRAYLTCWSDVAPTAELLSVVPDALLLARVGRILGWQRALSRSTAAERDRWRPSITHWIAEVVAESR</sequence>
<gene>
    <name evidence="2" type="ORF">G9U51_14130</name>
</gene>
<dbReference type="Pfam" id="PF01636">
    <property type="entry name" value="APH"/>
    <property type="match status" value="1"/>
</dbReference>
<keyword evidence="3" id="KW-1185">Reference proteome</keyword>